<proteinExistence type="predicted"/>
<keyword evidence="2" id="KW-1185">Reference proteome</keyword>
<sequence length="400" mass="46549">MLVEFFLCLRRYGVPCSLTELLDLNQALSQQLVFADVEQFYTLARMVMVKNESHYDRFDRAFAEYFEGVEQVDIAQEIPTDWLERSLQRELSDEDKAKLKSLGGLDELLKTFRERLKEQQERHAGGNKWIGTGGTSPFGAYGYNPEGIRIGQDGSNARRAVKVWDKREFKDLDTDQELNNRTMQLALRKLRKFARSGAPEELDLDETIRATSQKAGLLDLKWQAERHNAVKVLLLFDVGGSMDDHIFTCQQLFAAARSEFKHLEFYYFHNCVYESVWKHNERRYTEKIPTLDLIHKYSSDYKLIFVGDATMGPYEIAYPGGSVEHWNEEPGAVWMQRLLQHFQHAVWLNPQPQQHWRWHASIQMMQELMQGRMQPLTIDGITAAIDLLMRAKQPNIPPQN</sequence>
<dbReference type="PANTHER" id="PTHR39338:SF7">
    <property type="entry name" value="BLL6692 PROTEIN"/>
    <property type="match status" value="1"/>
</dbReference>
<dbReference type="AlphaFoldDB" id="A0A432ZMW6"/>
<evidence type="ECO:0008006" key="3">
    <source>
        <dbReference type="Google" id="ProtNLM"/>
    </source>
</evidence>
<dbReference type="OrthoDB" id="9764216at2"/>
<dbReference type="PANTHER" id="PTHR39338">
    <property type="entry name" value="BLL5662 PROTEIN-RELATED"/>
    <property type="match status" value="1"/>
</dbReference>
<dbReference type="Pfam" id="PF05762">
    <property type="entry name" value="VWA_CoxE"/>
    <property type="match status" value="1"/>
</dbReference>
<name>A0A432ZMW6_9GAMM</name>
<evidence type="ECO:0000313" key="2">
    <source>
        <dbReference type="Proteomes" id="UP000288279"/>
    </source>
</evidence>
<evidence type="ECO:0000313" key="1">
    <source>
        <dbReference type="EMBL" id="RUO79233.1"/>
    </source>
</evidence>
<accession>A0A432ZMW6</accession>
<protein>
    <recommendedName>
        <fullName evidence="3">VWA domain-containing protein</fullName>
    </recommendedName>
</protein>
<dbReference type="EMBL" id="PIQG01000001">
    <property type="protein sequence ID" value="RUO79233.1"/>
    <property type="molecule type" value="Genomic_DNA"/>
</dbReference>
<reference evidence="1 2" key="1">
    <citation type="journal article" date="2011" name="Front. Microbiol.">
        <title>Genomic signatures of strain selection and enhancement in Bacillus atrophaeus var. globigii, a historical biowarfare simulant.</title>
        <authorList>
            <person name="Gibbons H.S."/>
            <person name="Broomall S.M."/>
            <person name="McNew L.A."/>
            <person name="Daligault H."/>
            <person name="Chapman C."/>
            <person name="Bruce D."/>
            <person name="Karavis M."/>
            <person name="Krepps M."/>
            <person name="McGregor P.A."/>
            <person name="Hong C."/>
            <person name="Park K.H."/>
            <person name="Akmal A."/>
            <person name="Feldman A."/>
            <person name="Lin J.S."/>
            <person name="Chang W.E."/>
            <person name="Higgs B.W."/>
            <person name="Demirev P."/>
            <person name="Lindquist J."/>
            <person name="Liem A."/>
            <person name="Fochler E."/>
            <person name="Read T.D."/>
            <person name="Tapia R."/>
            <person name="Johnson S."/>
            <person name="Bishop-Lilly K.A."/>
            <person name="Detter C."/>
            <person name="Han C."/>
            <person name="Sozhamannan S."/>
            <person name="Rosenzweig C.N."/>
            <person name="Skowronski E.W."/>
        </authorList>
    </citation>
    <scope>NUCLEOTIDE SEQUENCE [LARGE SCALE GENOMIC DNA]</scope>
    <source>
        <strain evidence="1 2">PIT1</strain>
    </source>
</reference>
<dbReference type="RefSeq" id="WP_126824792.1">
    <property type="nucleotide sequence ID" value="NZ_PIQG01000001.1"/>
</dbReference>
<dbReference type="Proteomes" id="UP000288279">
    <property type="component" value="Unassembled WGS sequence"/>
</dbReference>
<comment type="caution">
    <text evidence="1">The sequence shown here is derived from an EMBL/GenBank/DDBJ whole genome shotgun (WGS) entry which is preliminary data.</text>
</comment>
<dbReference type="InterPro" id="IPR008912">
    <property type="entry name" value="Uncharacterised_CoxE"/>
</dbReference>
<gene>
    <name evidence="1" type="ORF">CWI83_01595</name>
</gene>
<organism evidence="1 2">
    <name type="scientific">Pseudidiomarina taiwanensis</name>
    <dbReference type="NCBI Taxonomy" id="337250"/>
    <lineage>
        <taxon>Bacteria</taxon>
        <taxon>Pseudomonadati</taxon>
        <taxon>Pseudomonadota</taxon>
        <taxon>Gammaproteobacteria</taxon>
        <taxon>Alteromonadales</taxon>
        <taxon>Idiomarinaceae</taxon>
        <taxon>Pseudidiomarina</taxon>
    </lineage>
</organism>